<evidence type="ECO:0000313" key="6">
    <source>
        <dbReference type="EMBL" id="SMF76719.1"/>
    </source>
</evidence>
<organism evidence="6 7">
    <name type="scientific">Paenibacillus uliginis N3/975</name>
    <dbReference type="NCBI Taxonomy" id="1313296"/>
    <lineage>
        <taxon>Bacteria</taxon>
        <taxon>Bacillati</taxon>
        <taxon>Bacillota</taxon>
        <taxon>Bacilli</taxon>
        <taxon>Bacillales</taxon>
        <taxon>Paenibacillaceae</taxon>
        <taxon>Paenibacillus</taxon>
    </lineage>
</organism>
<dbReference type="PANTHER" id="PTHR10361:SF28">
    <property type="entry name" value="P3 PROTEIN-RELATED"/>
    <property type="match status" value="1"/>
</dbReference>
<accession>A0A1X7H096</accession>
<evidence type="ECO:0000256" key="4">
    <source>
        <dbReference type="ARBA" id="ARBA00023136"/>
    </source>
</evidence>
<dbReference type="STRING" id="1313296.SAMN05661091_1344"/>
<feature type="transmembrane region" description="Helical" evidence="5">
    <location>
        <begin position="43"/>
        <end position="64"/>
    </location>
</feature>
<reference evidence="6 7" key="1">
    <citation type="submission" date="2017-04" db="EMBL/GenBank/DDBJ databases">
        <authorList>
            <person name="Afonso C.L."/>
            <person name="Miller P.J."/>
            <person name="Scott M.A."/>
            <person name="Spackman E."/>
            <person name="Goraichik I."/>
            <person name="Dimitrov K.M."/>
            <person name="Suarez D.L."/>
            <person name="Swayne D.E."/>
        </authorList>
    </citation>
    <scope>NUCLEOTIDE SEQUENCE [LARGE SCALE GENOMIC DNA]</scope>
    <source>
        <strain evidence="6 7">N3/975</strain>
    </source>
</reference>
<dbReference type="RefSeq" id="WP_208918298.1">
    <property type="nucleotide sequence ID" value="NZ_LT840184.1"/>
</dbReference>
<feature type="transmembrane region" description="Helical" evidence="5">
    <location>
        <begin position="71"/>
        <end position="94"/>
    </location>
</feature>
<dbReference type="EMBL" id="LT840184">
    <property type="protein sequence ID" value="SMF76719.1"/>
    <property type="molecule type" value="Genomic_DNA"/>
</dbReference>
<dbReference type="Proteomes" id="UP000192940">
    <property type="component" value="Chromosome I"/>
</dbReference>
<dbReference type="PANTHER" id="PTHR10361">
    <property type="entry name" value="SODIUM-BILE ACID COTRANSPORTER"/>
    <property type="match status" value="1"/>
</dbReference>
<feature type="transmembrane region" description="Helical" evidence="5">
    <location>
        <begin position="165"/>
        <end position="184"/>
    </location>
</feature>
<sequence length="331" mass="35822">MKQFGLSFASWFEQYTFILIPGSLVMGWFLSDHLLPYVSSIPYLFGYITLVMALGCGIGHLRAVMRYPLPVILTLLLAHAAAPLLAYGLGTLVFGTHSEYTTGLVLFAIIPLGVSSVLWVGSSGGSVPFILSVVVLDTLLSPLVVPALMELYFGTASLTWDMTGLVIDLLQMVVLPTVVGVVLYELSKGRAKAWSAPIAQPLSKIAFMLVVMLNAAAIAPHAAGMRQEMVIIVPIVIVLICICYGLGYYGAFSLPNRTREMQVTLTYASGMRNISLGMVLATAYFSPKASVPVVLSIMFQQPAATIIHSLIRKFKQVPNSPLKEEMDETVS</sequence>
<dbReference type="Gene3D" id="1.20.1530.20">
    <property type="match status" value="1"/>
</dbReference>
<proteinExistence type="predicted"/>
<protein>
    <submittedName>
        <fullName evidence="6">Predicted Na+-dependent transporter</fullName>
    </submittedName>
</protein>
<evidence type="ECO:0000313" key="7">
    <source>
        <dbReference type="Proteomes" id="UP000192940"/>
    </source>
</evidence>
<keyword evidence="7" id="KW-1185">Reference proteome</keyword>
<evidence type="ECO:0000256" key="5">
    <source>
        <dbReference type="SAM" id="Phobius"/>
    </source>
</evidence>
<dbReference type="GO" id="GO:0016020">
    <property type="term" value="C:membrane"/>
    <property type="evidence" value="ECO:0007669"/>
    <property type="project" value="UniProtKB-SubCell"/>
</dbReference>
<evidence type="ECO:0000256" key="1">
    <source>
        <dbReference type="ARBA" id="ARBA00004141"/>
    </source>
</evidence>
<name>A0A1X7H096_9BACL</name>
<dbReference type="AlphaFoldDB" id="A0A1X7H096"/>
<feature type="transmembrane region" description="Helical" evidence="5">
    <location>
        <begin position="229"/>
        <end position="252"/>
    </location>
</feature>
<feature type="transmembrane region" description="Helical" evidence="5">
    <location>
        <begin position="205"/>
        <end position="223"/>
    </location>
</feature>
<gene>
    <name evidence="6" type="ORF">SAMN05661091_1344</name>
</gene>
<evidence type="ECO:0000256" key="2">
    <source>
        <dbReference type="ARBA" id="ARBA00022692"/>
    </source>
</evidence>
<keyword evidence="3 5" id="KW-1133">Transmembrane helix</keyword>
<evidence type="ECO:0000256" key="3">
    <source>
        <dbReference type="ARBA" id="ARBA00022989"/>
    </source>
</evidence>
<dbReference type="InterPro" id="IPR038770">
    <property type="entry name" value="Na+/solute_symporter_sf"/>
</dbReference>
<feature type="transmembrane region" description="Helical" evidence="5">
    <location>
        <begin position="100"/>
        <end position="120"/>
    </location>
</feature>
<dbReference type="Pfam" id="PF01758">
    <property type="entry name" value="SBF"/>
    <property type="match status" value="1"/>
</dbReference>
<dbReference type="InterPro" id="IPR002657">
    <property type="entry name" value="BilAc:Na_symport/Acr3"/>
</dbReference>
<feature type="transmembrane region" description="Helical" evidence="5">
    <location>
        <begin position="12"/>
        <end position="31"/>
    </location>
</feature>
<feature type="transmembrane region" description="Helical" evidence="5">
    <location>
        <begin position="127"/>
        <end position="145"/>
    </location>
</feature>
<keyword evidence="4 5" id="KW-0472">Membrane</keyword>
<keyword evidence="2 5" id="KW-0812">Transmembrane</keyword>
<comment type="subcellular location">
    <subcellularLocation>
        <location evidence="1">Membrane</location>
        <topology evidence="1">Multi-pass membrane protein</topology>
    </subcellularLocation>
</comment>
<dbReference type="InterPro" id="IPR004710">
    <property type="entry name" value="Bilac:Na_transpt"/>
</dbReference>
<feature type="transmembrane region" description="Helical" evidence="5">
    <location>
        <begin position="264"/>
        <end position="285"/>
    </location>
</feature>